<dbReference type="EMBL" id="FUXL01000010">
    <property type="protein sequence ID" value="SKA26350.1"/>
    <property type="molecule type" value="Genomic_DNA"/>
</dbReference>
<evidence type="ECO:0000313" key="2">
    <source>
        <dbReference type="EMBL" id="SKA26350.1"/>
    </source>
</evidence>
<dbReference type="AlphaFoldDB" id="A0A1T4SDI0"/>
<feature type="region of interest" description="Disordered" evidence="1">
    <location>
        <begin position="42"/>
        <end position="75"/>
    </location>
</feature>
<reference evidence="2 3" key="1">
    <citation type="submission" date="2017-02" db="EMBL/GenBank/DDBJ databases">
        <authorList>
            <person name="Peterson S.W."/>
        </authorList>
    </citation>
    <scope>NUCLEOTIDE SEQUENCE [LARGE SCALE GENOMIC DNA]</scope>
    <source>
        <strain evidence="2 3">USBA 369</strain>
    </source>
</reference>
<sequence>MADDGGLSKLQKRFAAIPEDVRQAGARSALKQAEAMAATMRRLAPEDSGDLRDSITVTPGGQSTPRYSQPGGSSVVPENAAAVTVGNSDVRYPHLVEYGTAKAPAQPYFWPAVRLHNKKAKAAIKSAIRRAVKKRGTS</sequence>
<dbReference type="InterPro" id="IPR010064">
    <property type="entry name" value="HK97-gp10_tail"/>
</dbReference>
<dbReference type="Proteomes" id="UP000190135">
    <property type="component" value="Unassembled WGS sequence"/>
</dbReference>
<dbReference type="RefSeq" id="WP_078709173.1">
    <property type="nucleotide sequence ID" value="NZ_FUXL01000010.1"/>
</dbReference>
<keyword evidence="3" id="KW-1185">Reference proteome</keyword>
<gene>
    <name evidence="2" type="ORF">SAMN05428963_11067</name>
</gene>
<dbReference type="NCBIfam" id="TIGR01725">
    <property type="entry name" value="phge_HK97_gp10"/>
    <property type="match status" value="1"/>
</dbReference>
<dbReference type="OrthoDB" id="8480914at2"/>
<evidence type="ECO:0000313" key="3">
    <source>
        <dbReference type="Proteomes" id="UP000190135"/>
    </source>
</evidence>
<dbReference type="STRING" id="1365950.SAMN05428963_11067"/>
<feature type="compositionally biased region" description="Basic and acidic residues" evidence="1">
    <location>
        <begin position="43"/>
        <end position="53"/>
    </location>
</feature>
<organism evidence="2 3">
    <name type="scientific">Consotaella salsifontis</name>
    <dbReference type="NCBI Taxonomy" id="1365950"/>
    <lineage>
        <taxon>Bacteria</taxon>
        <taxon>Pseudomonadati</taxon>
        <taxon>Pseudomonadota</taxon>
        <taxon>Alphaproteobacteria</taxon>
        <taxon>Hyphomicrobiales</taxon>
        <taxon>Aurantimonadaceae</taxon>
        <taxon>Consotaella</taxon>
    </lineage>
</organism>
<proteinExistence type="predicted"/>
<evidence type="ECO:0000256" key="1">
    <source>
        <dbReference type="SAM" id="MobiDB-lite"/>
    </source>
</evidence>
<name>A0A1T4SDI0_9HYPH</name>
<accession>A0A1T4SDI0</accession>
<dbReference type="Pfam" id="PF04883">
    <property type="entry name" value="HK97-gp10_like"/>
    <property type="match status" value="1"/>
</dbReference>
<protein>
    <submittedName>
        <fullName evidence="2">Phage protein, HK97 gp10 family</fullName>
    </submittedName>
</protein>
<feature type="compositionally biased region" description="Polar residues" evidence="1">
    <location>
        <begin position="55"/>
        <end position="72"/>
    </location>
</feature>